<keyword evidence="1" id="KW-0812">Transmembrane</keyword>
<keyword evidence="1" id="KW-1133">Transmembrane helix</keyword>
<reference evidence="2" key="1">
    <citation type="submission" date="2020-05" db="EMBL/GenBank/DDBJ databases">
        <authorList>
            <person name="Chiriac C."/>
            <person name="Salcher M."/>
            <person name="Ghai R."/>
            <person name="Kavagutti S V."/>
        </authorList>
    </citation>
    <scope>NUCLEOTIDE SEQUENCE</scope>
</reference>
<dbReference type="SUPFAM" id="SSF103481">
    <property type="entry name" value="Multidrug resistance efflux transporter EmrE"/>
    <property type="match status" value="1"/>
</dbReference>
<feature type="transmembrane region" description="Helical" evidence="1">
    <location>
        <begin position="17"/>
        <end position="34"/>
    </location>
</feature>
<keyword evidence="1" id="KW-0472">Membrane</keyword>
<dbReference type="AlphaFoldDB" id="A0A6J7IUA7"/>
<dbReference type="InterPro" id="IPR037185">
    <property type="entry name" value="EmrE-like"/>
</dbReference>
<evidence type="ECO:0000313" key="2">
    <source>
        <dbReference type="EMBL" id="CAB4934465.1"/>
    </source>
</evidence>
<sequence>MLIGTVFLGETLSWNEPLGGVVILLGAALAQGLLRFGDRSLPLQPDDV</sequence>
<organism evidence="2">
    <name type="scientific">freshwater metagenome</name>
    <dbReference type="NCBI Taxonomy" id="449393"/>
    <lineage>
        <taxon>unclassified sequences</taxon>
        <taxon>metagenomes</taxon>
        <taxon>ecological metagenomes</taxon>
    </lineage>
</organism>
<protein>
    <submittedName>
        <fullName evidence="2">Unannotated protein</fullName>
    </submittedName>
</protein>
<gene>
    <name evidence="2" type="ORF">UFOPK3773_00443</name>
</gene>
<evidence type="ECO:0000256" key="1">
    <source>
        <dbReference type="SAM" id="Phobius"/>
    </source>
</evidence>
<dbReference type="EMBL" id="CAFBNF010000030">
    <property type="protein sequence ID" value="CAB4934465.1"/>
    <property type="molecule type" value="Genomic_DNA"/>
</dbReference>
<name>A0A6J7IUA7_9ZZZZ</name>
<proteinExistence type="predicted"/>
<accession>A0A6J7IUA7</accession>